<dbReference type="Pfam" id="PF05119">
    <property type="entry name" value="Terminase_4"/>
    <property type="match status" value="1"/>
</dbReference>
<dbReference type="InterPro" id="IPR006448">
    <property type="entry name" value="Phage_term_ssu_P27"/>
</dbReference>
<organism evidence="1">
    <name type="scientific">Siphoviridae sp. ctOb14</name>
    <dbReference type="NCBI Taxonomy" id="2827862"/>
    <lineage>
        <taxon>Viruses</taxon>
        <taxon>Duplodnaviria</taxon>
        <taxon>Heunggongvirae</taxon>
        <taxon>Uroviricota</taxon>
        <taxon>Caudoviricetes</taxon>
    </lineage>
</organism>
<evidence type="ECO:0000313" key="1">
    <source>
        <dbReference type="EMBL" id="DAF51913.1"/>
    </source>
</evidence>
<accession>A0A8S5SLM8</accession>
<name>A0A8S5SLM8_9CAUD</name>
<proteinExistence type="predicted"/>
<reference evidence="1" key="1">
    <citation type="journal article" date="2021" name="Proc. Natl. Acad. Sci. U.S.A.">
        <title>A Catalog of Tens of Thousands of Viruses from Human Metagenomes Reveals Hidden Associations with Chronic Diseases.</title>
        <authorList>
            <person name="Tisza M.J."/>
            <person name="Buck C.B."/>
        </authorList>
    </citation>
    <scope>NUCLEOTIDE SEQUENCE</scope>
    <source>
        <strain evidence="1">CtOb14</strain>
    </source>
</reference>
<dbReference type="EMBL" id="BK032625">
    <property type="protein sequence ID" value="DAF51913.1"/>
    <property type="molecule type" value="Genomic_DNA"/>
</dbReference>
<protein>
    <submittedName>
        <fullName evidence="1">Terminase small subunit</fullName>
    </submittedName>
</protein>
<sequence>MPRPKQPIDLITAKGKKHLTKQEIENRKAHEVQARSDKIKAPSYLSKKGKKEFKKIAKELKAIGIMTNLDVDALARFIIARELYVQISQKLIGDPDILIRDKNMLANQNTLFKQCRSAASDLGLTISSRCKLVMPKTEDNEPENKFQKFM</sequence>
<dbReference type="NCBIfam" id="TIGR01558">
    <property type="entry name" value="sm_term_P27"/>
    <property type="match status" value="1"/>
</dbReference>